<dbReference type="Proteomes" id="UP000065807">
    <property type="component" value="Chromosome"/>
</dbReference>
<dbReference type="KEGG" id="lpil:LIP_2657"/>
<dbReference type="Gene3D" id="1.20.1640.10">
    <property type="entry name" value="Multidrug efflux transporter AcrB transmembrane domain"/>
    <property type="match status" value="2"/>
</dbReference>
<keyword evidence="4 7" id="KW-0812">Transmembrane</keyword>
<reference evidence="10" key="1">
    <citation type="submission" date="2015-07" db="EMBL/GenBank/DDBJ databases">
        <title>Complete genome sequence and phylogenetic analysis of Limnochorda pilosa.</title>
        <authorList>
            <person name="Watanabe M."/>
            <person name="Kojima H."/>
            <person name="Fukui M."/>
        </authorList>
    </citation>
    <scope>NUCLEOTIDE SEQUENCE [LARGE SCALE GENOMIC DNA]</scope>
    <source>
        <strain evidence="10">HC45</strain>
    </source>
</reference>
<name>A0A0K2SNA8_LIMPI</name>
<dbReference type="SUPFAM" id="SSF82866">
    <property type="entry name" value="Multidrug efflux transporter AcrB transmembrane domain"/>
    <property type="match status" value="2"/>
</dbReference>
<evidence type="ECO:0000256" key="6">
    <source>
        <dbReference type="ARBA" id="ARBA00023136"/>
    </source>
</evidence>
<dbReference type="InterPro" id="IPR004869">
    <property type="entry name" value="MMPL_dom"/>
</dbReference>
<keyword evidence="10" id="KW-1185">Reference proteome</keyword>
<dbReference type="OrthoDB" id="9809027at2"/>
<dbReference type="PATRIC" id="fig|1555112.3.peg.2697"/>
<feature type="domain" description="SSD" evidence="8">
    <location>
        <begin position="241"/>
        <end position="363"/>
    </location>
</feature>
<comment type="similarity">
    <text evidence="2">Belongs to the resistance-nodulation-cell division (RND) (TC 2.A.6) family. MmpL subfamily.</text>
</comment>
<keyword evidence="5 7" id="KW-1133">Transmembrane helix</keyword>
<keyword evidence="6 7" id="KW-0472">Membrane</keyword>
<accession>A0A0K2SNA8</accession>
<evidence type="ECO:0000256" key="3">
    <source>
        <dbReference type="ARBA" id="ARBA00022475"/>
    </source>
</evidence>
<organism evidence="9 10">
    <name type="scientific">Limnochorda pilosa</name>
    <dbReference type="NCBI Taxonomy" id="1555112"/>
    <lineage>
        <taxon>Bacteria</taxon>
        <taxon>Bacillati</taxon>
        <taxon>Bacillota</taxon>
        <taxon>Limnochordia</taxon>
        <taxon>Limnochordales</taxon>
        <taxon>Limnochordaceae</taxon>
        <taxon>Limnochorda</taxon>
    </lineage>
</organism>
<feature type="domain" description="SSD" evidence="8">
    <location>
        <begin position="624"/>
        <end position="751"/>
    </location>
</feature>
<gene>
    <name evidence="9" type="ORF">LIP_2657</name>
</gene>
<proteinExistence type="inferred from homology"/>
<comment type="subcellular location">
    <subcellularLocation>
        <location evidence="1">Cell membrane</location>
        <topology evidence="1">Multi-pass membrane protein</topology>
    </subcellularLocation>
</comment>
<feature type="transmembrane region" description="Helical" evidence="7">
    <location>
        <begin position="701"/>
        <end position="720"/>
    </location>
</feature>
<feature type="transmembrane region" description="Helical" evidence="7">
    <location>
        <begin position="237"/>
        <end position="257"/>
    </location>
</feature>
<dbReference type="RefSeq" id="WP_068138909.1">
    <property type="nucleotide sequence ID" value="NZ_AP014924.1"/>
</dbReference>
<dbReference type="InterPro" id="IPR050545">
    <property type="entry name" value="Mycobact_MmpL"/>
</dbReference>
<feature type="transmembrane region" description="Helical" evidence="7">
    <location>
        <begin position="397"/>
        <end position="419"/>
    </location>
</feature>
<evidence type="ECO:0000256" key="7">
    <source>
        <dbReference type="SAM" id="Phobius"/>
    </source>
</evidence>
<sequence length="770" mass="81538">MERVGRWVASHPRWVIGAIVVITLAFAAFIPRIGYETDVDSMLPRGDPVIDELRQAVEDFGSQDVLLVLFAAEDVFRPSALAEVDRVARDLGAIRGVKAVTTPLNLQVVRGSDLGIEIEPAAAQVPRTQDEVDRFRERLFFSPQGRALASPGGEALAMLVTLDPAYTYSPERFHQIVAEVESRVNRGQGGRWYLVGDPYMGIYADRVIRSDLRVLTPLAALAVILLLLAAFRTPWGLILPLASVSIAVTWTVGLMAALGYDLTIVSMIIPVILLAMGSAAGIHMMNRYYEEVGRGLGPREAVEATMAGITVPVIMTALTTAAGFVSLLTSFIQPVREFALFSAAGILFAMVVSLTFIPAVLVSRPIPAHLRRPAAGGAGGSWRLLTWVGTGCHRRPVWITGLGAAILLVSLGGIPALQVETNLMSYFRQGSPVVEGTRLVERFFGGTTPISVVVDSGEPDGVKDPAFLGRLAQLENDLAAIPGVSQPLSVAGVVAQVNRALNGDDPAAYRIPDTRPAVAQELLLFEFAGGAGLDGLVTYDYRKVNLSARIANVGTAELARIIGQVESSVRDRFQGRGIDPQVVGTAKVVLRLGEQFTEGQVRSMSWAAGVVWVIVAALLGSPLLGLVALVPLLLTVAVTFGVMGYAGVPLDVVTTMVASLAIGIGVDYSIHLVSRYRQEVSRGATKGEALATTLTGTGRGVVVNAATLVVGFGVLMFSGLQATATLGWLLALTMVVSSLGALTVLPAVLSLLPEARVRSRVPVAPGASSR</sequence>
<feature type="transmembrane region" description="Helical" evidence="7">
    <location>
        <begin position="264"/>
        <end position="285"/>
    </location>
</feature>
<evidence type="ECO:0000256" key="2">
    <source>
        <dbReference type="ARBA" id="ARBA00010157"/>
    </source>
</evidence>
<dbReference type="AlphaFoldDB" id="A0A0K2SNA8"/>
<dbReference type="STRING" id="1555112.LIP_2657"/>
<evidence type="ECO:0000313" key="9">
    <source>
        <dbReference type="EMBL" id="BAS28487.1"/>
    </source>
</evidence>
<feature type="transmembrane region" description="Helical" evidence="7">
    <location>
        <begin position="610"/>
        <end position="640"/>
    </location>
</feature>
<feature type="transmembrane region" description="Helical" evidence="7">
    <location>
        <begin position="652"/>
        <end position="673"/>
    </location>
</feature>
<evidence type="ECO:0000256" key="4">
    <source>
        <dbReference type="ARBA" id="ARBA00022692"/>
    </source>
</evidence>
<evidence type="ECO:0000313" key="10">
    <source>
        <dbReference type="Proteomes" id="UP000065807"/>
    </source>
</evidence>
<dbReference type="EMBL" id="AP014924">
    <property type="protein sequence ID" value="BAS28487.1"/>
    <property type="molecule type" value="Genomic_DNA"/>
</dbReference>
<dbReference type="Pfam" id="PF03176">
    <property type="entry name" value="MMPL"/>
    <property type="match status" value="2"/>
</dbReference>
<evidence type="ECO:0000256" key="1">
    <source>
        <dbReference type="ARBA" id="ARBA00004651"/>
    </source>
</evidence>
<evidence type="ECO:0000256" key="5">
    <source>
        <dbReference type="ARBA" id="ARBA00022989"/>
    </source>
</evidence>
<feature type="transmembrane region" description="Helical" evidence="7">
    <location>
        <begin position="305"/>
        <end position="328"/>
    </location>
</feature>
<feature type="transmembrane region" description="Helical" evidence="7">
    <location>
        <begin position="14"/>
        <end position="35"/>
    </location>
</feature>
<keyword evidence="3" id="KW-1003">Cell membrane</keyword>
<dbReference type="GO" id="GO:0005886">
    <property type="term" value="C:plasma membrane"/>
    <property type="evidence" value="ECO:0007669"/>
    <property type="project" value="UniProtKB-SubCell"/>
</dbReference>
<feature type="transmembrane region" description="Helical" evidence="7">
    <location>
        <begin position="212"/>
        <end position="231"/>
    </location>
</feature>
<dbReference type="PANTHER" id="PTHR33406">
    <property type="entry name" value="MEMBRANE PROTEIN MJ1562-RELATED"/>
    <property type="match status" value="1"/>
</dbReference>
<dbReference type="PANTHER" id="PTHR33406:SF6">
    <property type="entry name" value="MEMBRANE PROTEIN YDGH-RELATED"/>
    <property type="match status" value="1"/>
</dbReference>
<protein>
    <recommendedName>
        <fullName evidence="8">SSD domain-containing protein</fullName>
    </recommendedName>
</protein>
<feature type="transmembrane region" description="Helical" evidence="7">
    <location>
        <begin position="726"/>
        <end position="752"/>
    </location>
</feature>
<feature type="transmembrane region" description="Helical" evidence="7">
    <location>
        <begin position="340"/>
        <end position="361"/>
    </location>
</feature>
<dbReference type="InterPro" id="IPR000731">
    <property type="entry name" value="SSD"/>
</dbReference>
<dbReference type="PROSITE" id="PS50156">
    <property type="entry name" value="SSD"/>
    <property type="match status" value="2"/>
</dbReference>
<reference evidence="10" key="2">
    <citation type="journal article" date="2016" name="Int. J. Syst. Evol. Microbiol.">
        <title>Complete genome sequence and cell structure of Limnochorda pilosa, a Gram-negative spore-former within the phylum Firmicutes.</title>
        <authorList>
            <person name="Watanabe M."/>
            <person name="Kojima H."/>
            <person name="Fukui M."/>
        </authorList>
    </citation>
    <scope>NUCLEOTIDE SEQUENCE [LARGE SCALE GENOMIC DNA]</scope>
    <source>
        <strain evidence="10">HC45</strain>
    </source>
</reference>
<evidence type="ECO:0000259" key="8">
    <source>
        <dbReference type="PROSITE" id="PS50156"/>
    </source>
</evidence>